<accession>A0A6J4N3X8</accession>
<evidence type="ECO:0000313" key="2">
    <source>
        <dbReference type="EMBL" id="CAA9374330.1"/>
    </source>
</evidence>
<sequence>MSDRERVCRVVPIRAVGVPLVPARGYGGEKRPAWHHSRRVRRASEVIKTPDRSRLSVSL</sequence>
<proteinExistence type="predicted"/>
<name>A0A6J4N3X8_9ACTN</name>
<reference evidence="2" key="1">
    <citation type="submission" date="2020-02" db="EMBL/GenBank/DDBJ databases">
        <authorList>
            <person name="Meier V. D."/>
        </authorList>
    </citation>
    <scope>NUCLEOTIDE SEQUENCE</scope>
    <source>
        <strain evidence="2">AVDCRST_MAG21</strain>
    </source>
</reference>
<feature type="region of interest" description="Disordered" evidence="1">
    <location>
        <begin position="27"/>
        <end position="59"/>
    </location>
</feature>
<dbReference type="EMBL" id="CADCUL010000103">
    <property type="protein sequence ID" value="CAA9374330.1"/>
    <property type="molecule type" value="Genomic_DNA"/>
</dbReference>
<evidence type="ECO:0000256" key="1">
    <source>
        <dbReference type="SAM" id="MobiDB-lite"/>
    </source>
</evidence>
<organism evidence="2">
    <name type="scientific">uncultured Nocardioidaceae bacterium</name>
    <dbReference type="NCBI Taxonomy" id="253824"/>
    <lineage>
        <taxon>Bacteria</taxon>
        <taxon>Bacillati</taxon>
        <taxon>Actinomycetota</taxon>
        <taxon>Actinomycetes</taxon>
        <taxon>Propionibacteriales</taxon>
        <taxon>Nocardioidaceae</taxon>
        <taxon>environmental samples</taxon>
    </lineage>
</organism>
<protein>
    <submittedName>
        <fullName evidence="2">Uncharacterized protein</fullName>
    </submittedName>
</protein>
<dbReference type="AlphaFoldDB" id="A0A6J4N3X8"/>
<gene>
    <name evidence="2" type="ORF">AVDCRST_MAG21-935</name>
</gene>
<feature type="compositionally biased region" description="Basic and acidic residues" evidence="1">
    <location>
        <begin position="42"/>
        <end position="59"/>
    </location>
</feature>